<feature type="compositionally biased region" description="Basic and acidic residues" evidence="25">
    <location>
        <begin position="79"/>
        <end position="89"/>
    </location>
</feature>
<keyword evidence="13" id="KW-0829">Tyrosine-protein kinase</keyword>
<keyword evidence="21" id="KW-0479">Metal-binding</keyword>
<dbReference type="PROSITE" id="PS00021">
    <property type="entry name" value="KRINGLE_1"/>
    <property type="match status" value="1"/>
</dbReference>
<dbReference type="Pfam" id="PF07679">
    <property type="entry name" value="I-set"/>
    <property type="match status" value="1"/>
</dbReference>
<dbReference type="AlphaFoldDB" id="A0AAD9P4H5"/>
<dbReference type="Gene3D" id="2.60.40.10">
    <property type="entry name" value="Immunoglobulins"/>
    <property type="match status" value="1"/>
</dbReference>
<evidence type="ECO:0000256" key="17">
    <source>
        <dbReference type="ARBA" id="ARBA00034103"/>
    </source>
</evidence>
<sequence>MPRYTWFKDGVPVADLPQDEASRINARATPWGSRLKISTLMFDDAGLYMCTGENPFGETSVTGALAVLPRPKSSKKYRSRDQDRASHEELEPDSVDIDSIYPSRADPRYKSMDPLRTYGRRHGSTGVINEEIEDSEDGFCQPYLGYACAQHTSRKNIFVKNKLQQSEVEERVTIAAMVFAGSSEYSQRCGQYIIPSLCYFSFPLCDDTSALPLARYMCREECERLETDYCVTEYRLARSRRRGNDQFFLPNCAELPLPGTAAAQNCISIGLPRTSGNKRHGGENFSDCYNGTGESYRGTVSTTKSGYTCQMWSSQTPHAHYYRQYPGIGDHNYCRNPGNSEESPWCYTMNKMVDKETCDLPRCVAYAAKRPDEPRRKVDGILMTLIPSIAIPVGIILLIVVICVCRHRQKHQRNGGEKPKKPQGGQQQLEMSAMLAKVPEHACEFPMSSIRFTREIGEGSFGKVYRGQLVGYYRGNSITDVVIKTLKSNAAPKMQNDFRHEIEMKTSLKHANVLSLLGICVKEEPICMVFEYMVHGDLHDYLIVHSPHSDVPVANGQRHILEHSDMMHFAVQAACGMEYLASCSYVHRDVAARNVLIGNNLVVKICDFGVTQTGYSADYYKINGDTPLPVRWMPPEAIVYGKFGIESDVWSFGVMLWEIYSYGTQPYFGYSNMEVMQMVRAHQVLPCPAECPAQVYALMVDCWNDMPQRRPRFSKIHSQLRVWKTEIQTHANRQYNIGHSNSSQNSGQASQPSSSAPSNNTGVTAMTAGGNNYALEQPPAYFNRQPPNPLSPLPPPPVAPYYSHQVVPQNVCLRPSPPASATSHKSSSASQGSGSYQNDFRNKVNRNNIVNCNNSDKYGSKLNSPMSDSAADGYIPGVRTSNL</sequence>
<dbReference type="InterPro" id="IPR013806">
    <property type="entry name" value="Kringle-like"/>
</dbReference>
<evidence type="ECO:0000256" key="21">
    <source>
        <dbReference type="PIRSR" id="PIRSR000615-3"/>
    </source>
</evidence>
<feature type="binding site" evidence="21">
    <location>
        <position position="594"/>
    </location>
    <ligand>
        <name>Mg(2+)</name>
        <dbReference type="ChEBI" id="CHEBI:18420"/>
    </ligand>
</feature>
<feature type="domain" description="Kringle" evidence="29">
    <location>
        <begin position="287"/>
        <end position="363"/>
    </location>
</feature>
<dbReference type="PANTHER" id="PTHR24416">
    <property type="entry name" value="TYROSINE-PROTEIN KINASE RECEPTOR"/>
    <property type="match status" value="1"/>
</dbReference>
<evidence type="ECO:0000256" key="24">
    <source>
        <dbReference type="PROSITE-ProRule" id="PRU10141"/>
    </source>
</evidence>
<dbReference type="SUPFAM" id="SSF56112">
    <property type="entry name" value="Protein kinase-like (PK-like)"/>
    <property type="match status" value="1"/>
</dbReference>
<evidence type="ECO:0000256" key="3">
    <source>
        <dbReference type="ARBA" id="ARBA00022553"/>
    </source>
</evidence>
<evidence type="ECO:0000259" key="28">
    <source>
        <dbReference type="PROSITE" id="PS50038"/>
    </source>
</evidence>
<feature type="region of interest" description="Disordered" evidence="25">
    <location>
        <begin position="812"/>
        <end position="883"/>
    </location>
</feature>
<dbReference type="GO" id="GO:0043235">
    <property type="term" value="C:receptor complex"/>
    <property type="evidence" value="ECO:0007669"/>
    <property type="project" value="TreeGrafter"/>
</dbReference>
<dbReference type="SMART" id="SM00130">
    <property type="entry name" value="KR"/>
    <property type="match status" value="1"/>
</dbReference>
<dbReference type="InterPro" id="IPR000719">
    <property type="entry name" value="Prot_kinase_dom"/>
</dbReference>
<evidence type="ECO:0000256" key="18">
    <source>
        <dbReference type="ARBA" id="ARBA00051243"/>
    </source>
</evidence>
<evidence type="ECO:0000313" key="32">
    <source>
        <dbReference type="Proteomes" id="UP001209878"/>
    </source>
</evidence>
<feature type="transmembrane region" description="Helical" evidence="26">
    <location>
        <begin position="380"/>
        <end position="405"/>
    </location>
</feature>
<comment type="subcellular location">
    <subcellularLocation>
        <location evidence="1">Membrane</location>
        <topology evidence="1">Single-pass type I membrane protein</topology>
    </subcellularLocation>
    <subcellularLocation>
        <location evidence="17">Synapse</location>
    </subcellularLocation>
</comment>
<dbReference type="InterPro" id="IPR036179">
    <property type="entry name" value="Ig-like_dom_sf"/>
</dbReference>
<evidence type="ECO:0000256" key="20">
    <source>
        <dbReference type="PIRSR" id="PIRSR000615-2"/>
    </source>
</evidence>
<dbReference type="GO" id="GO:0045202">
    <property type="term" value="C:synapse"/>
    <property type="evidence" value="ECO:0007669"/>
    <property type="project" value="UniProtKB-SubCell"/>
</dbReference>
<keyword evidence="10 26" id="KW-1133">Transmembrane helix</keyword>
<feature type="site" description="Important for interaction with phosphotyrosine-binding proteins" evidence="22">
    <location>
        <position position="735"/>
    </location>
</feature>
<keyword evidence="7 20" id="KW-0547">Nucleotide-binding</keyword>
<feature type="region of interest" description="Disordered" evidence="25">
    <location>
        <begin position="736"/>
        <end position="797"/>
    </location>
</feature>
<keyword evidence="9 20" id="KW-0067">ATP-binding</keyword>
<evidence type="ECO:0000256" key="13">
    <source>
        <dbReference type="ARBA" id="ARBA00023137"/>
    </source>
</evidence>
<dbReference type="Gene3D" id="1.10.2000.10">
    <property type="entry name" value="Frizzled cysteine-rich domain"/>
    <property type="match status" value="1"/>
</dbReference>
<dbReference type="PROSITE" id="PS50038">
    <property type="entry name" value="FZ"/>
    <property type="match status" value="1"/>
</dbReference>
<evidence type="ECO:0000259" key="27">
    <source>
        <dbReference type="PROSITE" id="PS50011"/>
    </source>
</evidence>
<dbReference type="PROSITE" id="PS50835">
    <property type="entry name" value="IG_LIKE"/>
    <property type="match status" value="1"/>
</dbReference>
<dbReference type="GO" id="GO:0005886">
    <property type="term" value="C:plasma membrane"/>
    <property type="evidence" value="ECO:0007669"/>
    <property type="project" value="TreeGrafter"/>
</dbReference>
<evidence type="ECO:0000256" key="12">
    <source>
        <dbReference type="ARBA" id="ARBA00023136"/>
    </source>
</evidence>
<dbReference type="GO" id="GO:0046872">
    <property type="term" value="F:metal ion binding"/>
    <property type="evidence" value="ECO:0007669"/>
    <property type="project" value="UniProtKB-KW"/>
</dbReference>
<dbReference type="InterPro" id="IPR000001">
    <property type="entry name" value="Kringle"/>
</dbReference>
<comment type="caution">
    <text evidence="31">The sequence shown here is derived from an EMBL/GenBank/DDBJ whole genome shotgun (WGS) entry which is preliminary data.</text>
</comment>
<comment type="catalytic activity">
    <reaction evidence="18">
        <text>L-tyrosyl-[protein] + ATP = O-phospho-L-tyrosyl-[protein] + ADP + H(+)</text>
        <dbReference type="Rhea" id="RHEA:10596"/>
        <dbReference type="Rhea" id="RHEA-COMP:10136"/>
        <dbReference type="Rhea" id="RHEA-COMP:20101"/>
        <dbReference type="ChEBI" id="CHEBI:15378"/>
        <dbReference type="ChEBI" id="CHEBI:30616"/>
        <dbReference type="ChEBI" id="CHEBI:46858"/>
        <dbReference type="ChEBI" id="CHEBI:61978"/>
        <dbReference type="ChEBI" id="CHEBI:456216"/>
        <dbReference type="EC" id="2.7.10.1"/>
    </reaction>
</comment>
<evidence type="ECO:0000256" key="2">
    <source>
        <dbReference type="ARBA" id="ARBA00011902"/>
    </source>
</evidence>
<feature type="compositionally biased region" description="Low complexity" evidence="25">
    <location>
        <begin position="845"/>
        <end position="854"/>
    </location>
</feature>
<organism evidence="31 32">
    <name type="scientific">Ridgeia piscesae</name>
    <name type="common">Tubeworm</name>
    <dbReference type="NCBI Taxonomy" id="27915"/>
    <lineage>
        <taxon>Eukaryota</taxon>
        <taxon>Metazoa</taxon>
        <taxon>Spiralia</taxon>
        <taxon>Lophotrochozoa</taxon>
        <taxon>Annelida</taxon>
        <taxon>Polychaeta</taxon>
        <taxon>Sedentaria</taxon>
        <taxon>Canalipalpata</taxon>
        <taxon>Sabellida</taxon>
        <taxon>Siboglinidae</taxon>
        <taxon>Ridgeia</taxon>
    </lineage>
</organism>
<feature type="active site" description="Proton acceptor" evidence="19">
    <location>
        <position position="589"/>
    </location>
</feature>
<feature type="domain" description="FZ" evidence="28">
    <location>
        <begin position="135"/>
        <end position="269"/>
    </location>
</feature>
<feature type="compositionally biased region" description="Polar residues" evidence="25">
    <location>
        <begin position="855"/>
        <end position="867"/>
    </location>
</feature>
<keyword evidence="4 23" id="KW-0420">Kringle</keyword>
<dbReference type="FunFam" id="1.10.510.10:FF:000554">
    <property type="entry name" value="Predicted protein"/>
    <property type="match status" value="1"/>
</dbReference>
<evidence type="ECO:0000256" key="4">
    <source>
        <dbReference type="ARBA" id="ARBA00022572"/>
    </source>
</evidence>
<evidence type="ECO:0000256" key="7">
    <source>
        <dbReference type="ARBA" id="ARBA00022741"/>
    </source>
</evidence>
<evidence type="ECO:0000313" key="31">
    <source>
        <dbReference type="EMBL" id="KAK2188011.1"/>
    </source>
</evidence>
<keyword evidence="14" id="KW-1015">Disulfide bond</keyword>
<keyword evidence="12 26" id="KW-0472">Membrane</keyword>
<dbReference type="EMBL" id="JAODUO010000147">
    <property type="protein sequence ID" value="KAK2188011.1"/>
    <property type="molecule type" value="Genomic_DNA"/>
</dbReference>
<dbReference type="Pfam" id="PF07714">
    <property type="entry name" value="PK_Tyr_Ser-Thr"/>
    <property type="match status" value="1"/>
</dbReference>
<evidence type="ECO:0000256" key="6">
    <source>
        <dbReference type="ARBA" id="ARBA00022692"/>
    </source>
</evidence>
<evidence type="ECO:0000256" key="19">
    <source>
        <dbReference type="PIRSR" id="PIRSR000615-1"/>
    </source>
</evidence>
<keyword evidence="15" id="KW-0675">Receptor</keyword>
<gene>
    <name evidence="31" type="ORF">NP493_147g03000</name>
</gene>
<keyword evidence="11" id="KW-0770">Synapse</keyword>
<evidence type="ECO:0000256" key="8">
    <source>
        <dbReference type="ARBA" id="ARBA00022777"/>
    </source>
</evidence>
<evidence type="ECO:0000256" key="22">
    <source>
        <dbReference type="PIRSR" id="PIRSR000615-4"/>
    </source>
</evidence>
<dbReference type="PROSITE" id="PS50070">
    <property type="entry name" value="KRINGLE_2"/>
    <property type="match status" value="1"/>
</dbReference>
<dbReference type="EC" id="2.7.10.1" evidence="2"/>
<dbReference type="SMART" id="SM00219">
    <property type="entry name" value="TyrKc"/>
    <property type="match status" value="1"/>
</dbReference>
<dbReference type="GO" id="GO:0005524">
    <property type="term" value="F:ATP binding"/>
    <property type="evidence" value="ECO:0007669"/>
    <property type="project" value="UniProtKB-UniRule"/>
</dbReference>
<dbReference type="InterPro" id="IPR011009">
    <property type="entry name" value="Kinase-like_dom_sf"/>
</dbReference>
<evidence type="ECO:0000259" key="29">
    <source>
        <dbReference type="PROSITE" id="PS50070"/>
    </source>
</evidence>
<evidence type="ECO:0000256" key="23">
    <source>
        <dbReference type="PROSITE-ProRule" id="PRU00121"/>
    </source>
</evidence>
<dbReference type="InterPro" id="IPR020067">
    <property type="entry name" value="Frizzled_dom"/>
</dbReference>
<dbReference type="InterPro" id="IPR017441">
    <property type="entry name" value="Protein_kinase_ATP_BS"/>
</dbReference>
<proteinExistence type="predicted"/>
<feature type="binding site" evidence="20">
    <location>
        <begin position="457"/>
        <end position="464"/>
    </location>
    <ligand>
        <name>ATP</name>
        <dbReference type="ChEBI" id="CHEBI:30616"/>
    </ligand>
</feature>
<feature type="region of interest" description="Disordered" evidence="25">
    <location>
        <begin position="71"/>
        <end position="116"/>
    </location>
</feature>
<protein>
    <recommendedName>
        <fullName evidence="2">receptor protein-tyrosine kinase</fullName>
        <ecNumber evidence="2">2.7.10.1</ecNumber>
    </recommendedName>
</protein>
<evidence type="ECO:0000259" key="30">
    <source>
        <dbReference type="PROSITE" id="PS50835"/>
    </source>
</evidence>
<dbReference type="GO" id="GO:0004714">
    <property type="term" value="F:transmembrane receptor protein tyrosine kinase activity"/>
    <property type="evidence" value="ECO:0007669"/>
    <property type="project" value="UniProtKB-EC"/>
</dbReference>
<feature type="compositionally biased region" description="Pro residues" evidence="25">
    <location>
        <begin position="786"/>
        <end position="797"/>
    </location>
</feature>
<name>A0AAD9P4H5_RIDPI</name>
<evidence type="ECO:0000256" key="10">
    <source>
        <dbReference type="ARBA" id="ARBA00022989"/>
    </source>
</evidence>
<evidence type="ECO:0000256" key="25">
    <source>
        <dbReference type="SAM" id="MobiDB-lite"/>
    </source>
</evidence>
<keyword evidence="6 26" id="KW-0812">Transmembrane</keyword>
<dbReference type="PANTHER" id="PTHR24416:SF611">
    <property type="entry name" value="TYROSINE-PROTEIN KINASE TRANSMEMBRANE RECEPTOR ROR"/>
    <property type="match status" value="1"/>
</dbReference>
<accession>A0AAD9P4H5</accession>
<feature type="binding site" evidence="21">
    <location>
        <position position="607"/>
    </location>
    <ligand>
        <name>Mg(2+)</name>
        <dbReference type="ChEBI" id="CHEBI:18420"/>
    </ligand>
</feature>
<dbReference type="InterPro" id="IPR036790">
    <property type="entry name" value="Frizzled_dom_sf"/>
</dbReference>
<dbReference type="GO" id="GO:0017147">
    <property type="term" value="F:Wnt-protein binding"/>
    <property type="evidence" value="ECO:0007669"/>
    <property type="project" value="TreeGrafter"/>
</dbReference>
<keyword evidence="21" id="KW-0460">Magnesium</keyword>
<dbReference type="Gene3D" id="3.30.200.20">
    <property type="entry name" value="Phosphorylase Kinase, domain 1"/>
    <property type="match status" value="1"/>
</dbReference>
<feature type="binding site" evidence="20">
    <location>
        <begin position="531"/>
        <end position="537"/>
    </location>
    <ligand>
        <name>ATP</name>
        <dbReference type="ChEBI" id="CHEBI:30616"/>
    </ligand>
</feature>
<feature type="binding site" evidence="20 24">
    <location>
        <position position="484"/>
    </location>
    <ligand>
        <name>ATP</name>
        <dbReference type="ChEBI" id="CHEBI:30616"/>
    </ligand>
</feature>
<dbReference type="PROSITE" id="PS50011">
    <property type="entry name" value="PROTEIN_KINASE_DOM"/>
    <property type="match status" value="1"/>
</dbReference>
<dbReference type="InterPro" id="IPR001245">
    <property type="entry name" value="Ser-Thr/Tyr_kinase_cat_dom"/>
</dbReference>
<keyword evidence="16" id="KW-0325">Glycoprotein</keyword>
<keyword evidence="5" id="KW-0808">Transferase</keyword>
<evidence type="ECO:0000256" key="14">
    <source>
        <dbReference type="ARBA" id="ARBA00023157"/>
    </source>
</evidence>
<dbReference type="CDD" id="cd00108">
    <property type="entry name" value="KR"/>
    <property type="match status" value="1"/>
</dbReference>
<dbReference type="InterPro" id="IPR013783">
    <property type="entry name" value="Ig-like_fold"/>
</dbReference>
<feature type="binding site" evidence="20">
    <location>
        <position position="593"/>
    </location>
    <ligand>
        <name>ATP</name>
        <dbReference type="ChEBI" id="CHEBI:30616"/>
    </ligand>
</feature>
<dbReference type="GO" id="GO:0007169">
    <property type="term" value="P:cell surface receptor protein tyrosine kinase signaling pathway"/>
    <property type="evidence" value="ECO:0007669"/>
    <property type="project" value="TreeGrafter"/>
</dbReference>
<evidence type="ECO:0000256" key="9">
    <source>
        <dbReference type="ARBA" id="ARBA00022840"/>
    </source>
</evidence>
<evidence type="ECO:0000256" key="5">
    <source>
        <dbReference type="ARBA" id="ARBA00022679"/>
    </source>
</evidence>
<keyword evidence="8" id="KW-0418">Kinase</keyword>
<dbReference type="Gene3D" id="2.40.20.10">
    <property type="entry name" value="Plasminogen Kringle 4"/>
    <property type="match status" value="1"/>
</dbReference>
<dbReference type="Pfam" id="PF01392">
    <property type="entry name" value="Fz"/>
    <property type="match status" value="1"/>
</dbReference>
<dbReference type="InterPro" id="IPR008266">
    <property type="entry name" value="Tyr_kinase_AS"/>
</dbReference>
<dbReference type="PROSITE" id="PS00109">
    <property type="entry name" value="PROTEIN_KINASE_TYR"/>
    <property type="match status" value="1"/>
</dbReference>
<dbReference type="PROSITE" id="PS00107">
    <property type="entry name" value="PROTEIN_KINASE_ATP"/>
    <property type="match status" value="1"/>
</dbReference>
<feature type="domain" description="Protein kinase" evidence="27">
    <location>
        <begin position="450"/>
        <end position="720"/>
    </location>
</feature>
<dbReference type="InterPro" id="IPR018056">
    <property type="entry name" value="Kringle_CS"/>
</dbReference>
<comment type="caution">
    <text evidence="23">Lacks conserved residue(s) required for the propagation of feature annotation.</text>
</comment>
<evidence type="ECO:0000256" key="11">
    <source>
        <dbReference type="ARBA" id="ARBA00023018"/>
    </source>
</evidence>
<dbReference type="Proteomes" id="UP001209878">
    <property type="component" value="Unassembled WGS sequence"/>
</dbReference>
<dbReference type="Gene3D" id="1.10.510.10">
    <property type="entry name" value="Transferase(Phosphotransferase) domain 1"/>
    <property type="match status" value="1"/>
</dbReference>
<dbReference type="PRINTS" id="PR00109">
    <property type="entry name" value="TYRKINASE"/>
</dbReference>
<dbReference type="InterPro" id="IPR038178">
    <property type="entry name" value="Kringle_sf"/>
</dbReference>
<feature type="compositionally biased region" description="Low complexity" evidence="25">
    <location>
        <begin position="740"/>
        <end position="760"/>
    </location>
</feature>
<dbReference type="PIRSF" id="PIRSF000615">
    <property type="entry name" value="TyrPK_CSF1-R"/>
    <property type="match status" value="1"/>
</dbReference>
<evidence type="ECO:0000256" key="15">
    <source>
        <dbReference type="ARBA" id="ARBA00023170"/>
    </source>
</evidence>
<evidence type="ECO:0000256" key="1">
    <source>
        <dbReference type="ARBA" id="ARBA00004479"/>
    </source>
</evidence>
<feature type="domain" description="Ig-like" evidence="30">
    <location>
        <begin position="1"/>
        <end position="62"/>
    </location>
</feature>
<dbReference type="SUPFAM" id="SSF57440">
    <property type="entry name" value="Kringle-like"/>
    <property type="match status" value="1"/>
</dbReference>
<evidence type="ECO:0000256" key="16">
    <source>
        <dbReference type="ARBA" id="ARBA00023180"/>
    </source>
</evidence>
<keyword evidence="3" id="KW-0597">Phosphoprotein</keyword>
<reference evidence="31" key="1">
    <citation type="journal article" date="2023" name="Mol. Biol. Evol.">
        <title>Third-Generation Sequencing Reveals the Adaptive Role of the Epigenome in Three Deep-Sea Polychaetes.</title>
        <authorList>
            <person name="Perez M."/>
            <person name="Aroh O."/>
            <person name="Sun Y."/>
            <person name="Lan Y."/>
            <person name="Juniper S.K."/>
            <person name="Young C.R."/>
            <person name="Angers B."/>
            <person name="Qian P.Y."/>
        </authorList>
    </citation>
    <scope>NUCLEOTIDE SEQUENCE</scope>
    <source>
        <strain evidence="31">R07B-5</strain>
    </source>
</reference>
<dbReference type="InterPro" id="IPR007110">
    <property type="entry name" value="Ig-like_dom"/>
</dbReference>
<dbReference type="InterPro" id="IPR020635">
    <property type="entry name" value="Tyr_kinase_cat_dom"/>
</dbReference>
<dbReference type="InterPro" id="IPR013098">
    <property type="entry name" value="Ig_I-set"/>
</dbReference>
<evidence type="ECO:0000256" key="26">
    <source>
        <dbReference type="SAM" id="Phobius"/>
    </source>
</evidence>
<dbReference type="Pfam" id="PF00051">
    <property type="entry name" value="Kringle"/>
    <property type="match status" value="1"/>
</dbReference>
<feature type="compositionally biased region" description="Low complexity" evidence="25">
    <location>
        <begin position="819"/>
        <end position="835"/>
    </location>
</feature>
<dbReference type="SUPFAM" id="SSF48726">
    <property type="entry name" value="Immunoglobulin"/>
    <property type="match status" value="1"/>
</dbReference>
<dbReference type="InterPro" id="IPR050122">
    <property type="entry name" value="RTK"/>
</dbReference>
<dbReference type="PRINTS" id="PR00018">
    <property type="entry name" value="KRINGLE"/>
</dbReference>
<keyword evidence="32" id="KW-1185">Reference proteome</keyword>